<evidence type="ECO:0000313" key="2">
    <source>
        <dbReference type="Proteomes" id="UP000287605"/>
    </source>
</evidence>
<protein>
    <submittedName>
        <fullName evidence="1">Uncharacterized protein</fullName>
    </submittedName>
</protein>
<name>A0A430AVY9_9ENTE</name>
<proteinExistence type="predicted"/>
<dbReference type="EMBL" id="NGKA01000008">
    <property type="protein sequence ID" value="RSU12234.1"/>
    <property type="molecule type" value="Genomic_DNA"/>
</dbReference>
<organism evidence="1 2">
    <name type="scientific">Vagococcus elongatus</name>
    <dbReference type="NCBI Taxonomy" id="180344"/>
    <lineage>
        <taxon>Bacteria</taxon>
        <taxon>Bacillati</taxon>
        <taxon>Bacillota</taxon>
        <taxon>Bacilli</taxon>
        <taxon>Lactobacillales</taxon>
        <taxon>Enterococcaceae</taxon>
        <taxon>Vagococcus</taxon>
    </lineage>
</organism>
<dbReference type="AlphaFoldDB" id="A0A430AVY9"/>
<evidence type="ECO:0000313" key="1">
    <source>
        <dbReference type="EMBL" id="RSU12234.1"/>
    </source>
</evidence>
<reference evidence="1 2" key="1">
    <citation type="submission" date="2017-05" db="EMBL/GenBank/DDBJ databases">
        <title>Vagococcus spp. assemblies.</title>
        <authorList>
            <person name="Gulvik C.A."/>
        </authorList>
    </citation>
    <scope>NUCLEOTIDE SEQUENCE [LARGE SCALE GENOMIC DNA]</scope>
    <source>
        <strain evidence="1 2">CCUG 51432</strain>
    </source>
</reference>
<gene>
    <name evidence="1" type="ORF">CBF29_06450</name>
</gene>
<dbReference type="RefSeq" id="WP_126808642.1">
    <property type="nucleotide sequence ID" value="NZ_NGKA01000008.1"/>
</dbReference>
<comment type="caution">
    <text evidence="1">The sequence shown here is derived from an EMBL/GenBank/DDBJ whole genome shotgun (WGS) entry which is preliminary data.</text>
</comment>
<sequence>MKKVLKNGHVKHEVLIERSDGGRIVAGSSLHNSIVVSIKQGRISRGIGMDIEEFRSFCEDSLKMLDDIEKQRLCARRCSSFSKEDSILCPICENTFEEYSTFQNIAVFKEEYGSDVSKWSDEIVELFSEDREYIQSVCDSIRPRY</sequence>
<keyword evidence="2" id="KW-1185">Reference proteome</keyword>
<dbReference type="Proteomes" id="UP000287605">
    <property type="component" value="Unassembled WGS sequence"/>
</dbReference>
<accession>A0A430AVY9</accession>